<reference evidence="3" key="1">
    <citation type="submission" date="2019-12" db="EMBL/GenBank/DDBJ databases">
        <title>An insight into the sialome of adult female Ixodes ricinus ticks feeding for 6 days.</title>
        <authorList>
            <person name="Perner J."/>
            <person name="Ribeiro J.M.C."/>
        </authorList>
    </citation>
    <scope>NUCLEOTIDE SEQUENCE</scope>
    <source>
        <strain evidence="3">Semi-engorged</strain>
        <tissue evidence="3">Salivary glands</tissue>
    </source>
</reference>
<keyword evidence="1" id="KW-0732">Signal</keyword>
<evidence type="ECO:0000259" key="2">
    <source>
        <dbReference type="PROSITE" id="PS50878"/>
    </source>
</evidence>
<protein>
    <submittedName>
        <fullName evidence="3">Putative tick transposon</fullName>
    </submittedName>
</protein>
<proteinExistence type="predicted"/>
<organism evidence="3">
    <name type="scientific">Ixodes ricinus</name>
    <name type="common">Common tick</name>
    <name type="synonym">Acarus ricinus</name>
    <dbReference type="NCBI Taxonomy" id="34613"/>
    <lineage>
        <taxon>Eukaryota</taxon>
        <taxon>Metazoa</taxon>
        <taxon>Ecdysozoa</taxon>
        <taxon>Arthropoda</taxon>
        <taxon>Chelicerata</taxon>
        <taxon>Arachnida</taxon>
        <taxon>Acari</taxon>
        <taxon>Parasitiformes</taxon>
        <taxon>Ixodida</taxon>
        <taxon>Ixodoidea</taxon>
        <taxon>Ixodidae</taxon>
        <taxon>Ixodinae</taxon>
        <taxon>Ixodes</taxon>
    </lineage>
</organism>
<dbReference type="AlphaFoldDB" id="A0A6B0V1B7"/>
<sequence length="189" mass="21152">MKNSKVQGFRLLSCQLTILAYADDLVLVCSDKPSIQEAMKCVSDFCATSGAAVNREKRSGSWCGMWGTTPLFRYVDITWSTQKLELLGVPLCAMEQPEVDVGQCRNELNRLLACWNMRYLSIFGRIVVCNIFFPPKLMYLLHIIHCSRVMVLLRSIEDGGLESGHYFGKAGNCQVEVLSGTTTSDPRNL</sequence>
<feature type="domain" description="Reverse transcriptase" evidence="2">
    <location>
        <begin position="1"/>
        <end position="91"/>
    </location>
</feature>
<evidence type="ECO:0000256" key="1">
    <source>
        <dbReference type="SAM" id="SignalP"/>
    </source>
</evidence>
<dbReference type="InterPro" id="IPR000477">
    <property type="entry name" value="RT_dom"/>
</dbReference>
<evidence type="ECO:0000313" key="3">
    <source>
        <dbReference type="EMBL" id="MXU95555.1"/>
    </source>
</evidence>
<dbReference type="PROSITE" id="PS50878">
    <property type="entry name" value="RT_POL"/>
    <property type="match status" value="1"/>
</dbReference>
<dbReference type="EMBL" id="GIFC01013472">
    <property type="protein sequence ID" value="MXU95555.1"/>
    <property type="molecule type" value="Transcribed_RNA"/>
</dbReference>
<accession>A0A6B0V1B7</accession>
<feature type="chain" id="PRO_5025686781" evidence="1">
    <location>
        <begin position="23"/>
        <end position="189"/>
    </location>
</feature>
<feature type="signal peptide" evidence="1">
    <location>
        <begin position="1"/>
        <end position="22"/>
    </location>
</feature>
<name>A0A6B0V1B7_IXORI</name>
<dbReference type="Pfam" id="PF00078">
    <property type="entry name" value="RVT_1"/>
    <property type="match status" value="1"/>
</dbReference>